<organism evidence="1 2">
    <name type="scientific">Pseudomonas gingeri</name>
    <dbReference type="NCBI Taxonomy" id="117681"/>
    <lineage>
        <taxon>Bacteria</taxon>
        <taxon>Pseudomonadati</taxon>
        <taxon>Pseudomonadota</taxon>
        <taxon>Gammaproteobacteria</taxon>
        <taxon>Pseudomonadales</taxon>
        <taxon>Pseudomonadaceae</taxon>
        <taxon>Pseudomonas</taxon>
    </lineage>
</organism>
<accession>A0A7Y7Y9B1</accession>
<dbReference type="EMBL" id="JACAQD010000008">
    <property type="protein sequence ID" value="NWC32199.1"/>
    <property type="molecule type" value="Genomic_DNA"/>
</dbReference>
<dbReference type="AlphaFoldDB" id="A0A7Y7Y9B1"/>
<proteinExistence type="predicted"/>
<protein>
    <submittedName>
        <fullName evidence="1">Uncharacterized protein</fullName>
    </submittedName>
</protein>
<reference evidence="1 2" key="1">
    <citation type="submission" date="2020-04" db="EMBL/GenBank/DDBJ databases">
        <title>Molecular characterization of pseudomonads from Agaricus bisporus reveal novel blotch 2 pathogens in Western Europe.</title>
        <authorList>
            <person name="Taparia T."/>
            <person name="Krijger M."/>
            <person name="Haynes E."/>
            <person name="Elpinstone J.G."/>
            <person name="Noble R."/>
            <person name="Van Der Wolf J."/>
        </authorList>
    </citation>
    <scope>NUCLEOTIDE SEQUENCE [LARGE SCALE GENOMIC DNA]</scope>
    <source>
        <strain evidence="1 2">IPO3737</strain>
    </source>
</reference>
<dbReference type="Proteomes" id="UP000520592">
    <property type="component" value="Unassembled WGS sequence"/>
</dbReference>
<comment type="caution">
    <text evidence="1">The sequence shown here is derived from an EMBL/GenBank/DDBJ whole genome shotgun (WGS) entry which is preliminary data.</text>
</comment>
<evidence type="ECO:0000313" key="1">
    <source>
        <dbReference type="EMBL" id="NWC32199.1"/>
    </source>
</evidence>
<gene>
    <name evidence="1" type="ORF">HX876_07340</name>
</gene>
<name>A0A7Y7Y9B1_9PSED</name>
<dbReference type="RefSeq" id="WP_177059248.1">
    <property type="nucleotide sequence ID" value="NZ_JACAPS010000024.1"/>
</dbReference>
<evidence type="ECO:0000313" key="2">
    <source>
        <dbReference type="Proteomes" id="UP000520592"/>
    </source>
</evidence>
<sequence length="127" mass="13473">MGELDCKRHDAVLQKGEGRRSGPSWTSEKSETVKGDLTGIAILCRSRLASDEAYEPCIAYPDAIAGKPAPTGFVSYAHSVFDTAPCRSWLASDEAYEPCIAHPDAIAGKPAPTGSSLPPIRGITCRP</sequence>